<dbReference type="Proteomes" id="UP000323876">
    <property type="component" value="Unassembled WGS sequence"/>
</dbReference>
<evidence type="ECO:0000313" key="1">
    <source>
        <dbReference type="EMBL" id="KAA8880049.1"/>
    </source>
</evidence>
<dbReference type="RefSeq" id="WP_150407834.1">
    <property type="nucleotide sequence ID" value="NZ_VXLC01000037.1"/>
</dbReference>
<gene>
    <name evidence="1" type="ORF">F3087_42335</name>
</gene>
<dbReference type="GO" id="GO:0006006">
    <property type="term" value="P:glucose metabolic process"/>
    <property type="evidence" value="ECO:0007669"/>
    <property type="project" value="TreeGrafter"/>
</dbReference>
<dbReference type="Pfam" id="PF01263">
    <property type="entry name" value="Aldose_epim"/>
    <property type="match status" value="1"/>
</dbReference>
<dbReference type="InterPro" id="IPR014718">
    <property type="entry name" value="GH-type_carb-bd"/>
</dbReference>
<dbReference type="InterPro" id="IPR011013">
    <property type="entry name" value="Gal_mutarotase_sf_dom"/>
</dbReference>
<accession>A0A5N0DVF8</accession>
<reference evidence="1 2" key="1">
    <citation type="submission" date="2019-09" db="EMBL/GenBank/DDBJ databases">
        <authorList>
            <person name="Wang X."/>
        </authorList>
    </citation>
    <scope>NUCLEOTIDE SEQUENCE [LARGE SCALE GENOMIC DNA]</scope>
    <source>
        <strain evidence="1 2">CICC 11023</strain>
    </source>
</reference>
<dbReference type="CDD" id="cd09022">
    <property type="entry name" value="Aldose_epim_Ec_YihR"/>
    <property type="match status" value="1"/>
</dbReference>
<sequence>MTPPPSGQQFSISHGDQRAVIVEVGGGIREFRVGGRDVLEPYDVQMMADSGRGAALIPWPNRLADGKYRFNGVEHQLALTEPAKNTAIHGLLRWRPWRATDAQENEVTMRTTLHPRKGYPFYLDVAIGYALSDAGLTVTTTATNLGDTAAPYGCGHHPYLSPGAGRIDDAVLQFDAATRIVTDPERQLPIGTEAVRGTPFDFATPKPLGELTMDHPFTDLARDDDGRAWVRLRGTDGAVAELWVDDSYPVLQLFTADTLAPSRQRTSLAAEPMTCPPNAFQSGDRLIQLTPGATVQTRWGARLTR</sequence>
<dbReference type="InterPro" id="IPR008183">
    <property type="entry name" value="Aldose_1/G6P_1-epimerase"/>
</dbReference>
<dbReference type="GO" id="GO:0033499">
    <property type="term" value="P:galactose catabolic process via UDP-galactose, Leloir pathway"/>
    <property type="evidence" value="ECO:0007669"/>
    <property type="project" value="TreeGrafter"/>
</dbReference>
<dbReference type="AlphaFoldDB" id="A0A5N0DVF8"/>
<dbReference type="InterPro" id="IPR037480">
    <property type="entry name" value="YihR-like"/>
</dbReference>
<dbReference type="PANTHER" id="PTHR10091">
    <property type="entry name" value="ALDOSE-1-EPIMERASE"/>
    <property type="match status" value="1"/>
</dbReference>
<dbReference type="Gene3D" id="2.70.98.10">
    <property type="match status" value="1"/>
</dbReference>
<dbReference type="EMBL" id="VXLC01000037">
    <property type="protein sequence ID" value="KAA8880049.1"/>
    <property type="molecule type" value="Genomic_DNA"/>
</dbReference>
<evidence type="ECO:0000313" key="2">
    <source>
        <dbReference type="Proteomes" id="UP000323876"/>
    </source>
</evidence>
<comment type="caution">
    <text evidence="1">The sequence shown here is derived from an EMBL/GenBank/DDBJ whole genome shotgun (WGS) entry which is preliminary data.</text>
</comment>
<dbReference type="OrthoDB" id="4739604at2"/>
<organism evidence="1 2">
    <name type="scientific">Nocardia colli</name>
    <dbReference type="NCBI Taxonomy" id="2545717"/>
    <lineage>
        <taxon>Bacteria</taxon>
        <taxon>Bacillati</taxon>
        <taxon>Actinomycetota</taxon>
        <taxon>Actinomycetes</taxon>
        <taxon>Mycobacteriales</taxon>
        <taxon>Nocardiaceae</taxon>
        <taxon>Nocardia</taxon>
    </lineage>
</organism>
<dbReference type="PANTHER" id="PTHR10091:SF0">
    <property type="entry name" value="GALACTOSE MUTAROTASE"/>
    <property type="match status" value="1"/>
</dbReference>
<protein>
    <submittedName>
        <fullName evidence="1">Aldose 1-epimerase family protein</fullName>
    </submittedName>
</protein>
<proteinExistence type="predicted"/>
<keyword evidence="2" id="KW-1185">Reference proteome</keyword>
<dbReference type="GO" id="GO:0004034">
    <property type="term" value="F:aldose 1-epimerase activity"/>
    <property type="evidence" value="ECO:0007669"/>
    <property type="project" value="TreeGrafter"/>
</dbReference>
<dbReference type="SUPFAM" id="SSF74650">
    <property type="entry name" value="Galactose mutarotase-like"/>
    <property type="match status" value="1"/>
</dbReference>
<name>A0A5N0DVF8_9NOCA</name>
<dbReference type="GO" id="GO:0030246">
    <property type="term" value="F:carbohydrate binding"/>
    <property type="evidence" value="ECO:0007669"/>
    <property type="project" value="InterPro"/>
</dbReference>